<dbReference type="GO" id="GO:0009089">
    <property type="term" value="P:lysine biosynthetic process via diaminopimelate"/>
    <property type="evidence" value="ECO:0007669"/>
    <property type="project" value="UniProtKB-UniRule"/>
</dbReference>
<comment type="caution">
    <text evidence="17">The sequence shown here is derived from an EMBL/GenBank/DDBJ whole genome shotgun (WGS) entry which is preliminary data.</text>
</comment>
<dbReference type="InterPro" id="IPR050072">
    <property type="entry name" value="Peptidase_M20A"/>
</dbReference>
<keyword evidence="8 15" id="KW-0378">Hydrolase</keyword>
<dbReference type="GO" id="GO:0006526">
    <property type="term" value="P:L-arginine biosynthetic process"/>
    <property type="evidence" value="ECO:0007669"/>
    <property type="project" value="TreeGrafter"/>
</dbReference>
<dbReference type="PROSITE" id="PS00758">
    <property type="entry name" value="ARGE_DAPE_CPG2_1"/>
    <property type="match status" value="1"/>
</dbReference>
<dbReference type="NCBIfam" id="NF009557">
    <property type="entry name" value="PRK13009.1"/>
    <property type="match status" value="1"/>
</dbReference>
<evidence type="ECO:0000256" key="11">
    <source>
        <dbReference type="ARBA" id="ARBA00023154"/>
    </source>
</evidence>
<evidence type="ECO:0000256" key="3">
    <source>
        <dbReference type="ARBA" id="ARBA00011738"/>
    </source>
</evidence>
<dbReference type="HAMAP" id="MF_01690">
    <property type="entry name" value="DapE"/>
    <property type="match status" value="1"/>
</dbReference>
<feature type="binding site" evidence="15">
    <location>
        <position position="143"/>
    </location>
    <ligand>
        <name>Zn(2+)</name>
        <dbReference type="ChEBI" id="CHEBI:29105"/>
        <label>2</label>
    </ligand>
</feature>
<name>A0A433X2F4_9HYPH</name>
<dbReference type="UniPathway" id="UPA00034">
    <property type="reaction ID" value="UER00021"/>
</dbReference>
<evidence type="ECO:0000313" key="18">
    <source>
        <dbReference type="Proteomes" id="UP000281547"/>
    </source>
</evidence>
<comment type="catalytic activity">
    <reaction evidence="14 15">
        <text>N-succinyl-(2S,6S)-2,6-diaminopimelate + H2O = (2S,6S)-2,6-diaminopimelate + succinate</text>
        <dbReference type="Rhea" id="RHEA:22608"/>
        <dbReference type="ChEBI" id="CHEBI:15377"/>
        <dbReference type="ChEBI" id="CHEBI:30031"/>
        <dbReference type="ChEBI" id="CHEBI:57609"/>
        <dbReference type="ChEBI" id="CHEBI:58087"/>
        <dbReference type="EC" id="3.5.1.18"/>
    </reaction>
</comment>
<gene>
    <name evidence="15" type="primary">dapE</name>
    <name evidence="17" type="ORF">EMQ25_17625</name>
</gene>
<evidence type="ECO:0000259" key="16">
    <source>
        <dbReference type="Pfam" id="PF07687"/>
    </source>
</evidence>
<dbReference type="GO" id="GO:0008270">
    <property type="term" value="F:zinc ion binding"/>
    <property type="evidence" value="ECO:0007669"/>
    <property type="project" value="UniProtKB-UniRule"/>
</dbReference>
<dbReference type="InterPro" id="IPR005941">
    <property type="entry name" value="DapE_proteobac"/>
</dbReference>
<dbReference type="GO" id="GO:0009014">
    <property type="term" value="F:succinyl-diaminopimelate desuccinylase activity"/>
    <property type="evidence" value="ECO:0007669"/>
    <property type="project" value="UniProtKB-UniRule"/>
</dbReference>
<reference evidence="17 18" key="1">
    <citation type="journal article" date="2016" name="Int. J. Syst. Evol. Microbiol.">
        <title>Arsenicitalea aurantiaca gen. nov., sp. nov., a new member of the family Hyphomicrobiaceae, isolated from high-arsenic sediment.</title>
        <authorList>
            <person name="Mu Y."/>
            <person name="Zhou L."/>
            <person name="Zeng X.C."/>
            <person name="Liu L."/>
            <person name="Pan Y."/>
            <person name="Chen X."/>
            <person name="Wang J."/>
            <person name="Li S."/>
            <person name="Li W.J."/>
            <person name="Wang Y."/>
        </authorList>
    </citation>
    <scope>NUCLEOTIDE SEQUENCE [LARGE SCALE GENOMIC DNA]</scope>
    <source>
        <strain evidence="17 18">42-50</strain>
    </source>
</reference>
<dbReference type="InterPro" id="IPR036264">
    <property type="entry name" value="Bact_exopeptidase_dim_dom"/>
</dbReference>
<evidence type="ECO:0000256" key="6">
    <source>
        <dbReference type="ARBA" id="ARBA00022605"/>
    </source>
</evidence>
<dbReference type="GO" id="GO:0019877">
    <property type="term" value="P:diaminopimelate biosynthetic process"/>
    <property type="evidence" value="ECO:0007669"/>
    <property type="project" value="UniProtKB-UniRule"/>
</dbReference>
<dbReference type="Proteomes" id="UP000281547">
    <property type="component" value="Unassembled WGS sequence"/>
</dbReference>
<dbReference type="SUPFAM" id="SSF55031">
    <property type="entry name" value="Bacterial exopeptidase dimerisation domain"/>
    <property type="match status" value="1"/>
</dbReference>
<dbReference type="Pfam" id="PF07687">
    <property type="entry name" value="M20_dimer"/>
    <property type="match status" value="1"/>
</dbReference>
<dbReference type="InterPro" id="IPR011650">
    <property type="entry name" value="Peptidase_M20_dimer"/>
</dbReference>
<protein>
    <recommendedName>
        <fullName evidence="5 15">Succinyl-diaminopimelate desuccinylase</fullName>
        <shortName evidence="15">SDAP desuccinylase</shortName>
        <ecNumber evidence="4 15">3.5.1.18</ecNumber>
    </recommendedName>
    <alternativeName>
        <fullName evidence="13 15">N-succinyl-LL-2,6-diaminoheptanedioate amidohydrolase</fullName>
    </alternativeName>
</protein>
<comment type="function">
    <text evidence="15">Catalyzes the hydrolysis of N-succinyl-L,L-diaminopimelic acid (SDAP), forming succinate and LL-2,6-diaminopimelate (DAP), an intermediate involved in the bacterial biosynthesis of lysine and meso-diaminopimelic acid, an essential component of bacterial cell walls.</text>
</comment>
<dbReference type="Gene3D" id="3.40.630.10">
    <property type="entry name" value="Zn peptidases"/>
    <property type="match status" value="2"/>
</dbReference>
<comment type="similarity">
    <text evidence="2 15">Belongs to the peptidase M20A family. DapE subfamily.</text>
</comment>
<dbReference type="EMBL" id="RZNJ01000009">
    <property type="protein sequence ID" value="RUT28217.1"/>
    <property type="molecule type" value="Genomic_DNA"/>
</dbReference>
<keyword evidence="6 15" id="KW-0028">Amino-acid biosynthesis</keyword>
<keyword evidence="9 15" id="KW-0862">Zinc</keyword>
<feature type="binding site" evidence="15">
    <location>
        <position position="109"/>
    </location>
    <ligand>
        <name>Zn(2+)</name>
        <dbReference type="ChEBI" id="CHEBI:29105"/>
        <label>2</label>
    </ligand>
</feature>
<evidence type="ECO:0000256" key="5">
    <source>
        <dbReference type="ARBA" id="ARBA00022391"/>
    </source>
</evidence>
<dbReference type="GO" id="GO:0008777">
    <property type="term" value="F:acetylornithine deacetylase activity"/>
    <property type="evidence" value="ECO:0007669"/>
    <property type="project" value="TreeGrafter"/>
</dbReference>
<dbReference type="CDD" id="cd03891">
    <property type="entry name" value="M20_DapE_proteobac"/>
    <property type="match status" value="1"/>
</dbReference>
<keyword evidence="7 15" id="KW-0479">Metal-binding</keyword>
<feature type="binding site" evidence="15">
    <location>
        <position position="360"/>
    </location>
    <ligand>
        <name>Zn(2+)</name>
        <dbReference type="ChEBI" id="CHEBI:29105"/>
        <label>2</label>
    </ligand>
</feature>
<proteinExistence type="inferred from homology"/>
<evidence type="ECO:0000256" key="2">
    <source>
        <dbReference type="ARBA" id="ARBA00006746"/>
    </source>
</evidence>
<comment type="subunit">
    <text evidence="3 15">Homodimer.</text>
</comment>
<evidence type="ECO:0000256" key="12">
    <source>
        <dbReference type="ARBA" id="ARBA00023285"/>
    </source>
</evidence>
<dbReference type="InterPro" id="IPR002933">
    <property type="entry name" value="Peptidase_M20"/>
</dbReference>
<dbReference type="GO" id="GO:0050897">
    <property type="term" value="F:cobalt ion binding"/>
    <property type="evidence" value="ECO:0007669"/>
    <property type="project" value="UniProtKB-UniRule"/>
</dbReference>
<feature type="binding site" evidence="15">
    <location>
        <position position="171"/>
    </location>
    <ligand>
        <name>Zn(2+)</name>
        <dbReference type="ChEBI" id="CHEBI:29105"/>
        <label>1</label>
    </ligand>
</feature>
<comment type="cofactor">
    <cofactor evidence="15">
        <name>Zn(2+)</name>
        <dbReference type="ChEBI" id="CHEBI:29105"/>
    </cofactor>
    <cofactor evidence="15">
        <name>Co(2+)</name>
        <dbReference type="ChEBI" id="CHEBI:48828"/>
    </cofactor>
    <text evidence="15">Binds 2 Zn(2+) or Co(2+) ions per subunit.</text>
</comment>
<evidence type="ECO:0000256" key="1">
    <source>
        <dbReference type="ARBA" id="ARBA00005130"/>
    </source>
</evidence>
<dbReference type="SUPFAM" id="SSF53187">
    <property type="entry name" value="Zn-dependent exopeptidases"/>
    <property type="match status" value="1"/>
</dbReference>
<evidence type="ECO:0000256" key="7">
    <source>
        <dbReference type="ARBA" id="ARBA00022723"/>
    </source>
</evidence>
<evidence type="ECO:0000256" key="4">
    <source>
        <dbReference type="ARBA" id="ARBA00011921"/>
    </source>
</evidence>
<dbReference type="EC" id="3.5.1.18" evidence="4 15"/>
<evidence type="ECO:0000256" key="9">
    <source>
        <dbReference type="ARBA" id="ARBA00022833"/>
    </source>
</evidence>
<sequence length="390" mass="40666">MTVSTDGVAIGLLRSMLACRSVTPEADGVMDLLASTLIGLGFSVERLAFSGGGSYPVDNLFASIGSGAPHLLFAGHTDVVPPGDPAAWSHDPFGAVETEGRLFGRGAVDMKSGIAAFVGAVARAHAEGRLRGTISLMITNDEEADAVNGTKRLVEWAVDKGLAFDFALVGEPSSVARLGDAIKIGRRGSLSGRVTVTGIQGHVAYPERARNPLPVLAAIATALTKDPLDTGTERFQPSNLEIVSIDTGNRVTNVIPESGTLVFNVRHNDLWTAETLTGWIEERIGSVDAQSCTIRHERIGNVSRCFHSPESGAVALLSDVIAAHTGSRPALSTGGGTSDARFIAPICPVVECGLVGTTMHKVDENVPIAEVLTLEAIYADFIAAFGATAS</sequence>
<feature type="domain" description="Peptidase M20 dimerisation" evidence="16">
    <location>
        <begin position="184"/>
        <end position="288"/>
    </location>
</feature>
<evidence type="ECO:0000256" key="10">
    <source>
        <dbReference type="ARBA" id="ARBA00022915"/>
    </source>
</evidence>
<dbReference type="NCBIfam" id="TIGR01246">
    <property type="entry name" value="dapE_proteo"/>
    <property type="match status" value="1"/>
</dbReference>
<evidence type="ECO:0000256" key="14">
    <source>
        <dbReference type="ARBA" id="ARBA00051301"/>
    </source>
</evidence>
<evidence type="ECO:0000256" key="15">
    <source>
        <dbReference type="HAMAP-Rule" id="MF_01690"/>
    </source>
</evidence>
<dbReference type="AlphaFoldDB" id="A0A433X2F4"/>
<dbReference type="InterPro" id="IPR001261">
    <property type="entry name" value="ArgE/DapE_CS"/>
</dbReference>
<keyword evidence="12 15" id="KW-0170">Cobalt</keyword>
<keyword evidence="11 15" id="KW-0457">Lysine biosynthesis</keyword>
<dbReference type="PANTHER" id="PTHR43808">
    <property type="entry name" value="ACETYLORNITHINE DEACETYLASE"/>
    <property type="match status" value="1"/>
</dbReference>
<feature type="binding site" evidence="15">
    <location>
        <position position="109"/>
    </location>
    <ligand>
        <name>Zn(2+)</name>
        <dbReference type="ChEBI" id="CHEBI:29105"/>
        <label>1</label>
    </ligand>
</feature>
<feature type="binding site" evidence="15">
    <location>
        <position position="76"/>
    </location>
    <ligand>
        <name>Zn(2+)</name>
        <dbReference type="ChEBI" id="CHEBI:29105"/>
        <label>1</label>
    </ligand>
</feature>
<evidence type="ECO:0000256" key="8">
    <source>
        <dbReference type="ARBA" id="ARBA00022801"/>
    </source>
</evidence>
<feature type="active site" description="Proton acceptor" evidence="15">
    <location>
        <position position="142"/>
    </location>
</feature>
<dbReference type="OrthoDB" id="9809784at2"/>
<dbReference type="Pfam" id="PF01546">
    <property type="entry name" value="Peptidase_M20"/>
    <property type="match status" value="1"/>
</dbReference>
<dbReference type="RefSeq" id="WP_127189929.1">
    <property type="nucleotide sequence ID" value="NZ_RZNJ01000009.1"/>
</dbReference>
<organism evidence="17 18">
    <name type="scientific">Arsenicitalea aurantiaca</name>
    <dbReference type="NCBI Taxonomy" id="1783274"/>
    <lineage>
        <taxon>Bacteria</taxon>
        <taxon>Pseudomonadati</taxon>
        <taxon>Pseudomonadota</taxon>
        <taxon>Alphaproteobacteria</taxon>
        <taxon>Hyphomicrobiales</taxon>
        <taxon>Devosiaceae</taxon>
        <taxon>Arsenicitalea</taxon>
    </lineage>
</organism>
<feature type="active site" evidence="15">
    <location>
        <position position="78"/>
    </location>
</feature>
<dbReference type="PANTHER" id="PTHR43808:SF31">
    <property type="entry name" value="N-ACETYL-L-CITRULLINE DEACETYLASE"/>
    <property type="match status" value="1"/>
</dbReference>
<keyword evidence="18" id="KW-1185">Reference proteome</keyword>
<keyword evidence="10 15" id="KW-0220">Diaminopimelate biosynthesis</keyword>
<accession>A0A433X2F4</accession>
<comment type="pathway">
    <text evidence="1 15">Amino-acid biosynthesis; L-lysine biosynthesis via DAP pathway; LL-2,6-diaminopimelate from (S)-tetrahydrodipicolinate (succinylase route): step 3/3.</text>
</comment>
<evidence type="ECO:0000256" key="13">
    <source>
        <dbReference type="ARBA" id="ARBA00031891"/>
    </source>
</evidence>
<evidence type="ECO:0000313" key="17">
    <source>
        <dbReference type="EMBL" id="RUT28217.1"/>
    </source>
</evidence>